<keyword evidence="3" id="KW-1185">Reference proteome</keyword>
<dbReference type="PRINTS" id="PR00598">
    <property type="entry name" value="HTHMARR"/>
</dbReference>
<accession>A0ABY6NX34</accession>
<dbReference type="SUPFAM" id="SSF46785">
    <property type="entry name" value="Winged helix' DNA-binding domain"/>
    <property type="match status" value="1"/>
</dbReference>
<dbReference type="EMBL" id="CP110615">
    <property type="protein sequence ID" value="UZJ23955.1"/>
    <property type="molecule type" value="Genomic_DNA"/>
</dbReference>
<dbReference type="PANTHER" id="PTHR33164:SF99">
    <property type="entry name" value="MARR FAMILY REGULATORY PROTEIN"/>
    <property type="match status" value="1"/>
</dbReference>
<proteinExistence type="predicted"/>
<evidence type="ECO:0000313" key="3">
    <source>
        <dbReference type="Proteomes" id="UP001164965"/>
    </source>
</evidence>
<dbReference type="InterPro" id="IPR039422">
    <property type="entry name" value="MarR/SlyA-like"/>
</dbReference>
<dbReference type="RefSeq" id="WP_265382063.1">
    <property type="nucleotide sequence ID" value="NZ_CP110615.1"/>
</dbReference>
<dbReference type="PROSITE" id="PS50995">
    <property type="entry name" value="HTH_MARR_2"/>
    <property type="match status" value="1"/>
</dbReference>
<feature type="domain" description="HTH marR-type" evidence="1">
    <location>
        <begin position="16"/>
        <end position="154"/>
    </location>
</feature>
<dbReference type="InterPro" id="IPR000835">
    <property type="entry name" value="HTH_MarR-typ"/>
</dbReference>
<dbReference type="SMART" id="SM00347">
    <property type="entry name" value="HTH_MARR"/>
    <property type="match status" value="1"/>
</dbReference>
<protein>
    <submittedName>
        <fullName evidence="2">MarR family transcriptional regulator</fullName>
    </submittedName>
</protein>
<dbReference type="Proteomes" id="UP001164965">
    <property type="component" value="Chromosome"/>
</dbReference>
<dbReference type="PANTHER" id="PTHR33164">
    <property type="entry name" value="TRANSCRIPTIONAL REGULATOR, MARR FAMILY"/>
    <property type="match status" value="1"/>
</dbReference>
<dbReference type="Pfam" id="PF12802">
    <property type="entry name" value="MarR_2"/>
    <property type="match status" value="1"/>
</dbReference>
<name>A0ABY6NX34_9NOCA</name>
<sequence length="155" mass="16984">MPARPATERPRPTPGQDELRTWRRYLVAHARITRALEAELLATENLSLASYDVLVQLSEAPGGTLRMTELAEAVLLSRSGVTRLVERLEQGGLVQRRPAAEDGRGVQAVITPDGQERLRVAARTHLAGVTEHFVEPLGQQGLGELDAALDRLLRP</sequence>
<gene>
    <name evidence="2" type="ORF">RHODO2019_12270</name>
</gene>
<dbReference type="InterPro" id="IPR036390">
    <property type="entry name" value="WH_DNA-bd_sf"/>
</dbReference>
<dbReference type="Gene3D" id="1.10.10.10">
    <property type="entry name" value="Winged helix-like DNA-binding domain superfamily/Winged helix DNA-binding domain"/>
    <property type="match status" value="1"/>
</dbReference>
<organism evidence="2 3">
    <name type="scientific">Rhodococcus antarcticus</name>
    <dbReference type="NCBI Taxonomy" id="2987751"/>
    <lineage>
        <taxon>Bacteria</taxon>
        <taxon>Bacillati</taxon>
        <taxon>Actinomycetota</taxon>
        <taxon>Actinomycetes</taxon>
        <taxon>Mycobacteriales</taxon>
        <taxon>Nocardiaceae</taxon>
        <taxon>Rhodococcus</taxon>
    </lineage>
</organism>
<evidence type="ECO:0000313" key="2">
    <source>
        <dbReference type="EMBL" id="UZJ23955.1"/>
    </source>
</evidence>
<reference evidence="2" key="1">
    <citation type="submission" date="2022-10" db="EMBL/GenBank/DDBJ databases">
        <title>Rhodococcus sp.75.</title>
        <authorList>
            <person name="Sun M."/>
        </authorList>
    </citation>
    <scope>NUCLEOTIDE SEQUENCE</scope>
    <source>
        <strain evidence="2">75</strain>
    </source>
</reference>
<evidence type="ECO:0000259" key="1">
    <source>
        <dbReference type="PROSITE" id="PS50995"/>
    </source>
</evidence>
<dbReference type="InterPro" id="IPR036388">
    <property type="entry name" value="WH-like_DNA-bd_sf"/>
</dbReference>